<comment type="caution">
    <text evidence="1">The sequence shown here is derived from an EMBL/GenBank/DDBJ whole genome shotgun (WGS) entry which is preliminary data.</text>
</comment>
<proteinExistence type="predicted"/>
<organism evidence="1 2">
    <name type="scientific">[Candida] jaroonii</name>
    <dbReference type="NCBI Taxonomy" id="467808"/>
    <lineage>
        <taxon>Eukaryota</taxon>
        <taxon>Fungi</taxon>
        <taxon>Dikarya</taxon>
        <taxon>Ascomycota</taxon>
        <taxon>Saccharomycotina</taxon>
        <taxon>Pichiomycetes</taxon>
        <taxon>Debaryomycetaceae</taxon>
        <taxon>Yamadazyma</taxon>
    </lineage>
</organism>
<keyword evidence="2" id="KW-1185">Reference proteome</keyword>
<evidence type="ECO:0000313" key="1">
    <source>
        <dbReference type="EMBL" id="CAH6718843.1"/>
    </source>
</evidence>
<name>A0ACA9Y1N1_9ASCO</name>
<dbReference type="EMBL" id="CALSDN010000001">
    <property type="protein sequence ID" value="CAH6718843.1"/>
    <property type="molecule type" value="Genomic_DNA"/>
</dbReference>
<reference evidence="1" key="1">
    <citation type="submission" date="2022-06" db="EMBL/GenBank/DDBJ databases">
        <authorList>
            <person name="Legras J.-L."/>
            <person name="Devillers H."/>
            <person name="Grondin C."/>
        </authorList>
    </citation>
    <scope>NUCLEOTIDE SEQUENCE</scope>
    <source>
        <strain evidence="1">CLIB 1444</strain>
    </source>
</reference>
<dbReference type="Proteomes" id="UP001152531">
    <property type="component" value="Unassembled WGS sequence"/>
</dbReference>
<protein>
    <submittedName>
        <fullName evidence="1">Vacuolar membrane protein Pep3p</fullName>
    </submittedName>
</protein>
<sequence length="1049" mass="121916">MTSVARHDGTINGMSRSDPSNGSVDDHSNGNGSAGLDKQGKTIISSVNGGGFTDENLIDRYDDKPKFDIEPVQLQFALNNLCNLKVQSNVMFIILEKTVFKIDLNNPSIVKSFEFNTNILITNCWLSPNGQHFIVQINHSTYYYLHNSYDKFKILPKFKSLNIKTIVFPNDEDLVTNDFLIVTNDDSVLIGSIKSHVEDNKKDDKYIKSVYNSTKPVVNVCFTNNNCQINLFTAEETLQWDCFDNSYNEMVKVFKTIPKITPHKKVINLVSKKNEFVLITNDKFSSIDTLNFKPANDITSNLNAGGVITAHHVCFLNTSQEELIIYSKLSKDEMRIPLPEKVLGIVNDTNSETYWIYSKQNIYELVISNESIKVWYDYYKLGKFEESLKCLEADHDTNLLKKDMVYIKQGYDFLQKGAFGINQSDKTMIHYQIKGIKILAQSSEPFEKICLMLINLNLGSLSERLLIEYLLVKFYYSKNIEKNFIRITVLSSWIVELMLRNIHHLESKLSLDKSQEKVSRDEENILKEFNDQFYSFLNLNYKNFDANTIYRIMKDLNYSSKMIYFAELLKDYEFILNYYIESEDWDNSVKSLIKMHGDKMYEEVIYEKATVLLINYPEKTIDLWLKFDLNYEKLLPSLLIYNKQSISIFENYSIIFLQKLIFNKNIKNKNINSHYLSLLITYPVLNSSNVSEVENDPNKFINKQIIRFLNFAKFEKNLYDPEFILRLCIDYKKVEPAIIILINDLKLFEPALKLSIENKLDTSSMFILNKFNEFLKNEDFRGNRLQHHNFNQGKKLWLLFSKYLINEVINGKTFDFDTGNSREVDPIKKLTEQIVNEGDSVEDNQSLGEINNQSMNKVLRYLLDSSYCQPIGSNLLSLKDLLPLFPESIMVNNFKEEIITSLNQYNNRINQLSIEMKESLDISNNLKNQILESNESLAKGKIFTIIEPGEPCNLCNNLLVSKNFITFPNCHHSFHKDCLIKYFLMSKGDYRFKKIFQLFKKDSNSTHKKELDDIMVSECVLCNESNIVSIDNNLVDPMKDKSLVEEWSL</sequence>
<gene>
    <name evidence="1" type="ORF">CLIB1444_01S15742</name>
</gene>
<evidence type="ECO:0000313" key="2">
    <source>
        <dbReference type="Proteomes" id="UP001152531"/>
    </source>
</evidence>
<accession>A0ACA9Y1N1</accession>